<protein>
    <submittedName>
        <fullName evidence="4">Uncharacterized protein</fullName>
    </submittedName>
</protein>
<evidence type="ECO:0000256" key="1">
    <source>
        <dbReference type="ARBA" id="ARBA00004429"/>
    </source>
</evidence>
<evidence type="ECO:0000313" key="4">
    <source>
        <dbReference type="EMBL" id="QIJ72357.1"/>
    </source>
</evidence>
<proteinExistence type="inferred from homology"/>
<dbReference type="KEGG" id="tav:G4V39_08760"/>
<evidence type="ECO:0000256" key="3">
    <source>
        <dbReference type="ARBA" id="ARBA00022448"/>
    </source>
</evidence>
<comment type="similarity">
    <text evidence="2">Belongs to the ABC-2 integral membrane protein family.</text>
</comment>
<evidence type="ECO:0000313" key="5">
    <source>
        <dbReference type="Proteomes" id="UP000502179"/>
    </source>
</evidence>
<dbReference type="EMBL" id="CP048877">
    <property type="protein sequence ID" value="QIJ72357.1"/>
    <property type="molecule type" value="Genomic_DNA"/>
</dbReference>
<keyword evidence="5" id="KW-1185">Reference proteome</keyword>
<name>A0A6G7PXP5_9BACT</name>
<reference evidence="4 5" key="1">
    <citation type="submission" date="2020-02" db="EMBL/GenBank/DDBJ databases">
        <title>Genome analysis of Thermosulfuriphilus ammonigenes ST65T, an anaerobic thermophilic chemolithoautotrophic bacterium isolated from a deep-sea hydrothermal vent.</title>
        <authorList>
            <person name="Slobodkina G."/>
            <person name="Allioux M."/>
            <person name="Merkel A."/>
            <person name="Alain K."/>
            <person name="Jebbar M."/>
            <person name="Slobodkin A."/>
        </authorList>
    </citation>
    <scope>NUCLEOTIDE SEQUENCE [LARGE SCALE GENOMIC DNA]</scope>
    <source>
        <strain evidence="4 5">ST65</strain>
    </source>
</reference>
<evidence type="ECO:0000256" key="2">
    <source>
        <dbReference type="ARBA" id="ARBA00007783"/>
    </source>
</evidence>
<dbReference type="PANTHER" id="PTHR30413:SF8">
    <property type="entry name" value="TRANSPORT PERMEASE PROTEIN"/>
    <property type="match status" value="1"/>
</dbReference>
<keyword evidence="3" id="KW-0813">Transport</keyword>
<dbReference type="GO" id="GO:0015920">
    <property type="term" value="P:lipopolysaccharide transport"/>
    <property type="evidence" value="ECO:0007669"/>
    <property type="project" value="TreeGrafter"/>
</dbReference>
<comment type="subcellular location">
    <subcellularLocation>
        <location evidence="1">Cell inner membrane</location>
        <topology evidence="1">Multi-pass membrane protein</topology>
    </subcellularLocation>
</comment>
<dbReference type="AlphaFoldDB" id="A0A6G7PXP5"/>
<sequence>MQIYQIKREIFNTVKLGWFLFLRDFRYRFRQTYFGYIWAFIKPLLAALPIIIVGNQFDLDRNNPLNVNYAVFSFVGLMLWQVFWDSIVFPQWMMRRTRSILKRVPFKYWAIVVAGCFYVLFNLLIYISLTFIVLIIFNVSPPWTAFLGVLALIPLILCGLSIGIFIAPITLVYLDLRYSLPTLAGLLLWSVPIVYVTPETGLLNIINRWNPVTFLINVPRAWLISGLSSSDWMFFLSCMLFFVFFLFSVRFYKKAMPVVVEQIV</sequence>
<dbReference type="Proteomes" id="UP000502179">
    <property type="component" value="Chromosome"/>
</dbReference>
<dbReference type="RefSeq" id="WP_166032575.1">
    <property type="nucleotide sequence ID" value="NZ_CP048877.1"/>
</dbReference>
<accession>A0A6G7PXP5</accession>
<gene>
    <name evidence="4" type="ORF">G4V39_08760</name>
</gene>
<dbReference type="GO" id="GO:0005886">
    <property type="term" value="C:plasma membrane"/>
    <property type="evidence" value="ECO:0007669"/>
    <property type="project" value="UniProtKB-SubCell"/>
</dbReference>
<organism evidence="4 5">
    <name type="scientific">Thermosulfuriphilus ammonigenes</name>
    <dbReference type="NCBI Taxonomy" id="1936021"/>
    <lineage>
        <taxon>Bacteria</taxon>
        <taxon>Pseudomonadati</taxon>
        <taxon>Thermodesulfobacteriota</taxon>
        <taxon>Thermodesulfobacteria</taxon>
        <taxon>Thermodesulfobacteriales</taxon>
        <taxon>Thermodesulfobacteriaceae</taxon>
        <taxon>Thermosulfuriphilus</taxon>
    </lineage>
</organism>
<dbReference type="PANTHER" id="PTHR30413">
    <property type="entry name" value="INNER MEMBRANE TRANSPORT PERMEASE"/>
    <property type="match status" value="1"/>
</dbReference>